<dbReference type="InterPro" id="IPR025874">
    <property type="entry name" value="DZR"/>
</dbReference>
<feature type="coiled-coil region" evidence="1">
    <location>
        <begin position="132"/>
        <end position="202"/>
    </location>
</feature>
<feature type="transmembrane region" description="Helical" evidence="2">
    <location>
        <begin position="273"/>
        <end position="292"/>
    </location>
</feature>
<feature type="transmembrane region" description="Helical" evidence="2">
    <location>
        <begin position="29"/>
        <end position="49"/>
    </location>
</feature>
<keyword evidence="2" id="KW-0472">Membrane</keyword>
<feature type="transmembrane region" description="Helical" evidence="2">
    <location>
        <begin position="319"/>
        <end position="339"/>
    </location>
</feature>
<evidence type="ECO:0000313" key="4">
    <source>
        <dbReference type="EMBL" id="EKD65885.1"/>
    </source>
</evidence>
<feature type="transmembrane region" description="Helical" evidence="2">
    <location>
        <begin position="243"/>
        <end position="261"/>
    </location>
</feature>
<reference evidence="4" key="1">
    <citation type="journal article" date="2012" name="Science">
        <title>Fermentation, hydrogen, and sulfur metabolism in multiple uncultivated bacterial phyla.</title>
        <authorList>
            <person name="Wrighton K.C."/>
            <person name="Thomas B.C."/>
            <person name="Sharon I."/>
            <person name="Miller C.S."/>
            <person name="Castelle C.J."/>
            <person name="VerBerkmoes N.C."/>
            <person name="Wilkins M.J."/>
            <person name="Hettich R.L."/>
            <person name="Lipton M.S."/>
            <person name="Williams K.H."/>
            <person name="Long P.E."/>
            <person name="Banfield J.F."/>
        </authorList>
    </citation>
    <scope>NUCLEOTIDE SEQUENCE [LARGE SCALE GENOMIC DNA]</scope>
</reference>
<keyword evidence="2" id="KW-0812">Transmembrane</keyword>
<proteinExistence type="predicted"/>
<feature type="domain" description="DZANK-type" evidence="3">
    <location>
        <begin position="359"/>
        <end position="402"/>
    </location>
</feature>
<gene>
    <name evidence="4" type="ORF">ACD_49C00077G0013</name>
</gene>
<organism evidence="4">
    <name type="scientific">uncultured bacterium</name>
    <name type="common">gcode 4</name>
    <dbReference type="NCBI Taxonomy" id="1234023"/>
    <lineage>
        <taxon>Bacteria</taxon>
        <taxon>environmental samples</taxon>
    </lineage>
</organism>
<keyword evidence="2" id="KW-1133">Transmembrane helix</keyword>
<sequence>MILFSFKNKFTELKSKLTQMAPNEPISKLAFVAIIFLDIFILITIFTWLEDHTKQLATLEDYIPYNCRDLVIGADQKTPENKVNLLKNYVVFNTPFAPSSYDYNQIPISEIHPVCGQIKTYLDEINLKNSAINDLYTSLNELEQKRNVIQNELDIIKSNYDTQVLEKIANMESDAIKTQQERSSKTDELASLDNEIKNIQTTILANDKFKGIWDYIIWNNAEKQKLLENDFAIAEFWYPIKKLFMELAFLLPLFIVFWIWNSRSIAKNSWVQSLISSHLLVIAFIPIFWKILETIFEIIPKRLIEKILEFLVSFKLLAIWYYILVLFWILVGIGVIYIIQKKIFSRDKLDEKRLSNGDCWNCWKHLPPNSIYCPFCGAHQFKNCPKCKKETPKTSKFCTICGFKF</sequence>
<accession>K2ACY7</accession>
<evidence type="ECO:0000256" key="1">
    <source>
        <dbReference type="SAM" id="Coils"/>
    </source>
</evidence>
<dbReference type="EMBL" id="AMFJ01021663">
    <property type="protein sequence ID" value="EKD65885.1"/>
    <property type="molecule type" value="Genomic_DNA"/>
</dbReference>
<protein>
    <recommendedName>
        <fullName evidence="3">DZANK-type domain-containing protein</fullName>
    </recommendedName>
</protein>
<dbReference type="Pfam" id="PF12773">
    <property type="entry name" value="DZR"/>
    <property type="match status" value="1"/>
</dbReference>
<comment type="caution">
    <text evidence="4">The sequence shown here is derived from an EMBL/GenBank/DDBJ whole genome shotgun (WGS) entry which is preliminary data.</text>
</comment>
<dbReference type="AlphaFoldDB" id="K2ACY7"/>
<keyword evidence="1" id="KW-0175">Coiled coil</keyword>
<evidence type="ECO:0000259" key="3">
    <source>
        <dbReference type="Pfam" id="PF12773"/>
    </source>
</evidence>
<evidence type="ECO:0000256" key="2">
    <source>
        <dbReference type="SAM" id="Phobius"/>
    </source>
</evidence>
<name>K2ACY7_9BACT</name>